<dbReference type="EMBL" id="DRQG01000104">
    <property type="protein sequence ID" value="HGY56209.1"/>
    <property type="molecule type" value="Genomic_DNA"/>
</dbReference>
<evidence type="ECO:0000313" key="2">
    <source>
        <dbReference type="EMBL" id="HGY56209.1"/>
    </source>
</evidence>
<dbReference type="AlphaFoldDB" id="A0A7V4WVC6"/>
<dbReference type="Pfam" id="PF14238">
    <property type="entry name" value="DUF4340"/>
    <property type="match status" value="2"/>
</dbReference>
<dbReference type="InterPro" id="IPR025641">
    <property type="entry name" value="DUF4340"/>
</dbReference>
<name>A0A7V4WVC6_CALAY</name>
<organism evidence="2">
    <name type="scientific">Caldithrix abyssi</name>
    <dbReference type="NCBI Taxonomy" id="187145"/>
    <lineage>
        <taxon>Bacteria</taxon>
        <taxon>Pseudomonadati</taxon>
        <taxon>Calditrichota</taxon>
        <taxon>Calditrichia</taxon>
        <taxon>Calditrichales</taxon>
        <taxon>Calditrichaceae</taxon>
        <taxon>Caldithrix</taxon>
    </lineage>
</organism>
<comment type="caution">
    <text evidence="2">The sequence shown here is derived from an EMBL/GenBank/DDBJ whole genome shotgun (WGS) entry which is preliminary data.</text>
</comment>
<reference evidence="2" key="1">
    <citation type="journal article" date="2020" name="mSystems">
        <title>Genome- and Community-Level Interaction Insights into Carbon Utilization and Element Cycling Functions of Hydrothermarchaeota in Hydrothermal Sediment.</title>
        <authorList>
            <person name="Zhou Z."/>
            <person name="Liu Y."/>
            <person name="Xu W."/>
            <person name="Pan J."/>
            <person name="Luo Z.H."/>
            <person name="Li M."/>
        </authorList>
    </citation>
    <scope>NUCLEOTIDE SEQUENCE [LARGE SCALE GENOMIC DNA]</scope>
    <source>
        <strain evidence="2">HyVt-577</strain>
    </source>
</reference>
<feature type="domain" description="DUF4340" evidence="1">
    <location>
        <begin position="68"/>
        <end position="204"/>
    </location>
</feature>
<protein>
    <submittedName>
        <fullName evidence="2">DUF4340 domain-containing protein</fullName>
    </submittedName>
</protein>
<sequence length="452" mass="51442">MRKTAILFILAVALAAYVYFYEIKGGEERQKEKELAEQLFRMDKDSVESITIRSLLQTFRFERSEDGWLIKEPVETMADESPVSTLLRSLTTAKKTRTIKIKADELSDYGLDRRALTVKFTTKNGVADSILLGDKTSIGANVYAGRGDTLVYLVPQSVKSNADKSLFDWRDKKTIHFEKAKVRQITLRSPKGRFTFVKEGGDWKLTEPLETKAERSAVDGILNKLDFGRIKSVVAETSDKAAKYGLTKPAYRIELFSGAEKAKSGLSFSRPKGNTVYGKDDVRPHIFTVDTLFLEPFNKDLFGYRDKKILDFERDKVNKINLLYEDTLLTLVKDTSNVWRLNSGEKLKSWKVNSLLSSLSSLKAEKFVEENPPYLMPYGLVNPEGQIELFAGDDPLVKLDIGKKKKDMVYVRNPRRKQVVTIKESKLKDLFPKKKDLVEEVKKETSQEADKS</sequence>
<feature type="domain" description="DUF4340" evidence="1">
    <location>
        <begin position="339"/>
        <end position="439"/>
    </location>
</feature>
<dbReference type="Proteomes" id="UP000885779">
    <property type="component" value="Unassembled WGS sequence"/>
</dbReference>
<evidence type="ECO:0000259" key="1">
    <source>
        <dbReference type="Pfam" id="PF14238"/>
    </source>
</evidence>
<accession>A0A7V4WVC6</accession>
<proteinExistence type="predicted"/>
<gene>
    <name evidence="2" type="ORF">ENK44_10930</name>
</gene>